<keyword evidence="4 6" id="KW-1133">Transmembrane helix</keyword>
<dbReference type="EMBL" id="CP001804">
    <property type="protein sequence ID" value="ACY15635.1"/>
    <property type="molecule type" value="Genomic_DNA"/>
</dbReference>
<gene>
    <name evidence="7" type="ordered locus">Hoch_3133</name>
</gene>
<organism evidence="7 8">
    <name type="scientific">Haliangium ochraceum (strain DSM 14365 / JCM 11303 / SMP-2)</name>
    <dbReference type="NCBI Taxonomy" id="502025"/>
    <lineage>
        <taxon>Bacteria</taxon>
        <taxon>Pseudomonadati</taxon>
        <taxon>Myxococcota</taxon>
        <taxon>Polyangia</taxon>
        <taxon>Haliangiales</taxon>
        <taxon>Kofleriaceae</taxon>
        <taxon>Haliangium</taxon>
    </lineage>
</organism>
<dbReference type="PANTHER" id="PTHR30250:SF11">
    <property type="entry name" value="O-ANTIGEN TRANSPORTER-RELATED"/>
    <property type="match status" value="1"/>
</dbReference>
<feature type="transmembrane region" description="Helical" evidence="6">
    <location>
        <begin position="366"/>
        <end position="387"/>
    </location>
</feature>
<protein>
    <submittedName>
        <fullName evidence="7">Polysaccharide biosynthesis protein</fullName>
    </submittedName>
</protein>
<keyword evidence="8" id="KW-1185">Reference proteome</keyword>
<evidence type="ECO:0000256" key="6">
    <source>
        <dbReference type="SAM" id="Phobius"/>
    </source>
</evidence>
<name>D0LSD6_HALO1</name>
<dbReference type="STRING" id="502025.Hoch_3133"/>
<feature type="transmembrane region" description="Helical" evidence="6">
    <location>
        <begin position="273"/>
        <end position="292"/>
    </location>
</feature>
<keyword evidence="5 6" id="KW-0472">Membrane</keyword>
<feature type="transmembrane region" description="Helical" evidence="6">
    <location>
        <begin position="48"/>
        <end position="75"/>
    </location>
</feature>
<feature type="transmembrane region" description="Helical" evidence="6">
    <location>
        <begin position="304"/>
        <end position="324"/>
    </location>
</feature>
<feature type="transmembrane region" description="Helical" evidence="6">
    <location>
        <begin position="21"/>
        <end position="42"/>
    </location>
</feature>
<dbReference type="RefSeq" id="WP_012828235.1">
    <property type="nucleotide sequence ID" value="NC_013440.1"/>
</dbReference>
<dbReference type="HOGENOM" id="CLU_537216_0_0_7"/>
<dbReference type="KEGG" id="hoh:Hoch_3133"/>
<evidence type="ECO:0000256" key="4">
    <source>
        <dbReference type="ARBA" id="ARBA00022989"/>
    </source>
</evidence>
<dbReference type="InterPro" id="IPR050833">
    <property type="entry name" value="Poly_Biosynth_Transport"/>
</dbReference>
<keyword evidence="3 6" id="KW-0812">Transmembrane</keyword>
<reference evidence="7 8" key="1">
    <citation type="journal article" date="2010" name="Stand. Genomic Sci.">
        <title>Complete genome sequence of Haliangium ochraceum type strain (SMP-2).</title>
        <authorList>
            <consortium name="US DOE Joint Genome Institute (JGI-PGF)"/>
            <person name="Ivanova N."/>
            <person name="Daum C."/>
            <person name="Lang E."/>
            <person name="Abt B."/>
            <person name="Kopitz M."/>
            <person name="Saunders E."/>
            <person name="Lapidus A."/>
            <person name="Lucas S."/>
            <person name="Glavina Del Rio T."/>
            <person name="Nolan M."/>
            <person name="Tice H."/>
            <person name="Copeland A."/>
            <person name="Cheng J.F."/>
            <person name="Chen F."/>
            <person name="Bruce D."/>
            <person name="Goodwin L."/>
            <person name="Pitluck S."/>
            <person name="Mavromatis K."/>
            <person name="Pati A."/>
            <person name="Mikhailova N."/>
            <person name="Chen A."/>
            <person name="Palaniappan K."/>
            <person name="Land M."/>
            <person name="Hauser L."/>
            <person name="Chang Y.J."/>
            <person name="Jeffries C.D."/>
            <person name="Detter J.C."/>
            <person name="Brettin T."/>
            <person name="Rohde M."/>
            <person name="Goker M."/>
            <person name="Bristow J."/>
            <person name="Markowitz V."/>
            <person name="Eisen J.A."/>
            <person name="Hugenholtz P."/>
            <person name="Kyrpides N.C."/>
            <person name="Klenk H.P."/>
        </authorList>
    </citation>
    <scope>NUCLEOTIDE SEQUENCE [LARGE SCALE GENOMIC DNA]</scope>
    <source>
        <strain evidence="8">DSM 14365 / CIP 107738 / JCM 11303 / AJ 13395 / SMP-2</strain>
    </source>
</reference>
<feature type="transmembrane region" description="Helical" evidence="6">
    <location>
        <begin position="162"/>
        <end position="182"/>
    </location>
</feature>
<evidence type="ECO:0000256" key="2">
    <source>
        <dbReference type="ARBA" id="ARBA00022475"/>
    </source>
</evidence>
<keyword evidence="2" id="KW-1003">Cell membrane</keyword>
<proteinExistence type="predicted"/>
<dbReference type="GO" id="GO:0005886">
    <property type="term" value="C:plasma membrane"/>
    <property type="evidence" value="ECO:0007669"/>
    <property type="project" value="UniProtKB-SubCell"/>
</dbReference>
<evidence type="ECO:0000256" key="5">
    <source>
        <dbReference type="ARBA" id="ARBA00023136"/>
    </source>
</evidence>
<dbReference type="Pfam" id="PF13440">
    <property type="entry name" value="Polysacc_synt_3"/>
    <property type="match status" value="1"/>
</dbReference>
<dbReference type="eggNOG" id="COG2244">
    <property type="taxonomic scope" value="Bacteria"/>
</dbReference>
<dbReference type="OrthoDB" id="5379078at2"/>
<feature type="transmembrane region" description="Helical" evidence="6">
    <location>
        <begin position="464"/>
        <end position="485"/>
    </location>
</feature>
<dbReference type="AlphaFoldDB" id="D0LSD6"/>
<feature type="transmembrane region" description="Helical" evidence="6">
    <location>
        <begin position="131"/>
        <end position="155"/>
    </location>
</feature>
<evidence type="ECO:0000313" key="7">
    <source>
        <dbReference type="EMBL" id="ACY15635.1"/>
    </source>
</evidence>
<evidence type="ECO:0000256" key="3">
    <source>
        <dbReference type="ARBA" id="ARBA00022692"/>
    </source>
</evidence>
<evidence type="ECO:0000313" key="8">
    <source>
        <dbReference type="Proteomes" id="UP000001880"/>
    </source>
</evidence>
<accession>D0LSD6</accession>
<feature type="transmembrane region" description="Helical" evidence="6">
    <location>
        <begin position="330"/>
        <end position="354"/>
    </location>
</feature>
<feature type="transmembrane region" description="Helical" evidence="6">
    <location>
        <begin position="87"/>
        <end position="111"/>
    </location>
</feature>
<evidence type="ECO:0000256" key="1">
    <source>
        <dbReference type="ARBA" id="ARBA00004651"/>
    </source>
</evidence>
<comment type="subcellular location">
    <subcellularLocation>
        <location evidence="1">Cell membrane</location>
        <topology evidence="1">Multi-pass membrane protein</topology>
    </subcellularLocation>
</comment>
<sequence>MDRPAADADETRLSDKAVVVVFSRVLSTLVELATIIMLVRLLSKETMAIIGFLLLVYQTTRYFATFGFPESVFYFFEKLGPPYQRAFALRTFFILGAMGAFAAALMLALAALAPQVLRSWEPGPLATLRQLLPWLALVAVLEIPTWPMNNVLLALDRQKAASWYQMLTSAGSFVALVVPVLLGAEISVAIYGLVIFAVARFAVTVVWFQLVLPGPSAPLAPGTLREQVRFAVPLGLNALSSRVNKYLDKFVVSVMLPVAAFAEYQVGGQELPLITAIPYGVGSVFISRFVALHLAGDREGLLALWYRGIEGVSLVVVPVAMLFVVVAHDFITLVFGAEYAPAVLPFQIYTLILLHRVTQYSAILQAHADTASILRFTMISLLSNLVLSVPLTWLLGLSGPALATLLSALVTWYVYLKRIGVHLGVGLGAVFPWAYYGKVVGVAAVAGAVCWGLRYLVLDELPQMLALSIATAAFLLVYAALGALARVIDRSHWRILGGWVRLRFLWR</sequence>
<dbReference type="PANTHER" id="PTHR30250">
    <property type="entry name" value="PST FAMILY PREDICTED COLANIC ACID TRANSPORTER"/>
    <property type="match status" value="1"/>
</dbReference>
<feature type="transmembrane region" description="Helical" evidence="6">
    <location>
        <begin position="393"/>
        <end position="415"/>
    </location>
</feature>
<feature type="transmembrane region" description="Helical" evidence="6">
    <location>
        <begin position="188"/>
        <end position="208"/>
    </location>
</feature>
<dbReference type="Proteomes" id="UP000001880">
    <property type="component" value="Chromosome"/>
</dbReference>